<dbReference type="KEGG" id="tbk:HF295_04350"/>
<evidence type="ECO:0000256" key="2">
    <source>
        <dbReference type="ARBA" id="ARBA00009765"/>
    </source>
</evidence>
<dbReference type="InterPro" id="IPR002523">
    <property type="entry name" value="MgTranspt_CorA/ZnTranspt_ZntB"/>
</dbReference>
<evidence type="ECO:0000256" key="3">
    <source>
        <dbReference type="ARBA" id="ARBA00022448"/>
    </source>
</evidence>
<keyword evidence="5" id="KW-0997">Cell inner membrane</keyword>
<dbReference type="Gene3D" id="3.30.460.20">
    <property type="entry name" value="CorA soluble domain-like"/>
    <property type="match status" value="1"/>
</dbReference>
<reference evidence="12 13" key="1">
    <citation type="submission" date="2020-04" db="EMBL/GenBank/DDBJ databases">
        <authorList>
            <person name="Zheng R.K."/>
            <person name="Sun C.M."/>
        </authorList>
    </citation>
    <scope>NUCLEOTIDE SEQUENCE [LARGE SCALE GENOMIC DNA]</scope>
    <source>
        <strain evidence="13">zrk29</strain>
    </source>
</reference>
<evidence type="ECO:0000256" key="10">
    <source>
        <dbReference type="ARBA" id="ARBA00023136"/>
    </source>
</evidence>
<evidence type="ECO:0008006" key="14">
    <source>
        <dbReference type="Google" id="ProtNLM"/>
    </source>
</evidence>
<keyword evidence="4" id="KW-1003">Cell membrane</keyword>
<evidence type="ECO:0000256" key="9">
    <source>
        <dbReference type="ARBA" id="ARBA00023065"/>
    </source>
</evidence>
<keyword evidence="8 11" id="KW-1133">Transmembrane helix</keyword>
<accession>A0A7L6N6K1</accession>
<evidence type="ECO:0000256" key="7">
    <source>
        <dbReference type="ARBA" id="ARBA00022833"/>
    </source>
</evidence>
<dbReference type="SUPFAM" id="SSF144083">
    <property type="entry name" value="Magnesium transport protein CorA, transmembrane region"/>
    <property type="match status" value="1"/>
</dbReference>
<dbReference type="RefSeq" id="WP_312030957.1">
    <property type="nucleotide sequence ID" value="NZ_CP051151.1"/>
</dbReference>
<dbReference type="EMBL" id="CP051151">
    <property type="protein sequence ID" value="QLY40134.1"/>
    <property type="molecule type" value="Genomic_DNA"/>
</dbReference>
<evidence type="ECO:0000313" key="13">
    <source>
        <dbReference type="Proteomes" id="UP000512167"/>
    </source>
</evidence>
<feature type="transmembrane region" description="Helical" evidence="11">
    <location>
        <begin position="310"/>
        <end position="330"/>
    </location>
</feature>
<feature type="transmembrane region" description="Helical" evidence="11">
    <location>
        <begin position="275"/>
        <end position="298"/>
    </location>
</feature>
<dbReference type="Proteomes" id="UP000512167">
    <property type="component" value="Chromosome"/>
</dbReference>
<evidence type="ECO:0000256" key="6">
    <source>
        <dbReference type="ARBA" id="ARBA00022692"/>
    </source>
</evidence>
<dbReference type="GO" id="GO:0015087">
    <property type="term" value="F:cobalt ion transmembrane transporter activity"/>
    <property type="evidence" value="ECO:0007669"/>
    <property type="project" value="TreeGrafter"/>
</dbReference>
<sequence>MKIKDYFTPKSFVYSGKHQNKETIIRHFHYNDSEVIETSDFKMIDGYKSYIQVIGLSDIKKIEQVKTIISIDNLVFEDIFNVTQREKIDVFKDYIFSVIHGLFLKDNRYIKEYMSMVCLENIVISFHEIEPWYLEATINALDNYTELRQKSSDFLYYHILDLITDNHIDVFDKLNEVISHFEDVTLNEQILPQEEFYRVRKSFVRLKNNVYYLLEHLERLLIHNHVFMKSDEKEYFDDLIDHLKRLDSQINLSRENLRNLVDVNINNQSNKMNQIMMTLTLFSAIFIPLSFLTGFFGMNFVHFEILSYEHAVWLFVGFCILVIVFMIWFFKKRKWL</sequence>
<evidence type="ECO:0000256" key="1">
    <source>
        <dbReference type="ARBA" id="ARBA00004651"/>
    </source>
</evidence>
<evidence type="ECO:0000256" key="8">
    <source>
        <dbReference type="ARBA" id="ARBA00022989"/>
    </source>
</evidence>
<keyword evidence="10 11" id="KW-0472">Membrane</keyword>
<keyword evidence="13" id="KW-1185">Reference proteome</keyword>
<comment type="similarity">
    <text evidence="2">Belongs to the CorA metal ion transporter (MIT) (TC 1.A.35) family.</text>
</comment>
<evidence type="ECO:0000256" key="5">
    <source>
        <dbReference type="ARBA" id="ARBA00022519"/>
    </source>
</evidence>
<dbReference type="PANTHER" id="PTHR46494">
    <property type="entry name" value="CORA FAMILY METAL ION TRANSPORTER (EUROFUNG)"/>
    <property type="match status" value="1"/>
</dbReference>
<protein>
    <recommendedName>
        <fullName evidence="14">Magnesium transporter CorA family protein</fullName>
    </recommendedName>
</protein>
<dbReference type="GO" id="GO:0015095">
    <property type="term" value="F:magnesium ion transmembrane transporter activity"/>
    <property type="evidence" value="ECO:0007669"/>
    <property type="project" value="TreeGrafter"/>
</dbReference>
<keyword evidence="3" id="KW-0813">Transport</keyword>
<organism evidence="12 13">
    <name type="scientific">Hujiaoplasma nucleasis</name>
    <dbReference type="NCBI Taxonomy" id="2725268"/>
    <lineage>
        <taxon>Bacteria</taxon>
        <taxon>Bacillati</taxon>
        <taxon>Mycoplasmatota</taxon>
        <taxon>Mollicutes</taxon>
        <taxon>Candidatus Izemoplasmatales</taxon>
        <taxon>Hujiaoplasmataceae</taxon>
        <taxon>Hujiaoplasma</taxon>
    </lineage>
</organism>
<dbReference type="GO" id="GO:0000287">
    <property type="term" value="F:magnesium ion binding"/>
    <property type="evidence" value="ECO:0007669"/>
    <property type="project" value="TreeGrafter"/>
</dbReference>
<evidence type="ECO:0000256" key="11">
    <source>
        <dbReference type="SAM" id="Phobius"/>
    </source>
</evidence>
<proteinExistence type="inferred from homology"/>
<gene>
    <name evidence="12" type="ORF">HF295_04350</name>
</gene>
<dbReference type="AlphaFoldDB" id="A0A7L6N6K1"/>
<dbReference type="SUPFAM" id="SSF143865">
    <property type="entry name" value="CorA soluble domain-like"/>
    <property type="match status" value="1"/>
</dbReference>
<dbReference type="PANTHER" id="PTHR46494:SF3">
    <property type="entry name" value="ZINC TRANSPORT PROTEIN ZNTB"/>
    <property type="match status" value="1"/>
</dbReference>
<dbReference type="Pfam" id="PF01544">
    <property type="entry name" value="CorA"/>
    <property type="match status" value="1"/>
</dbReference>
<evidence type="ECO:0000313" key="12">
    <source>
        <dbReference type="EMBL" id="QLY40134.1"/>
    </source>
</evidence>
<dbReference type="GO" id="GO:0050897">
    <property type="term" value="F:cobalt ion binding"/>
    <property type="evidence" value="ECO:0007669"/>
    <property type="project" value="TreeGrafter"/>
</dbReference>
<keyword evidence="9" id="KW-0406">Ion transport</keyword>
<dbReference type="GO" id="GO:0005886">
    <property type="term" value="C:plasma membrane"/>
    <property type="evidence" value="ECO:0007669"/>
    <property type="project" value="UniProtKB-SubCell"/>
</dbReference>
<dbReference type="InterPro" id="IPR045861">
    <property type="entry name" value="CorA_cytoplasmic_dom"/>
</dbReference>
<keyword evidence="6 11" id="KW-0812">Transmembrane</keyword>
<name>A0A7L6N6K1_9MOLU</name>
<keyword evidence="7" id="KW-0862">Zinc</keyword>
<comment type="subcellular location">
    <subcellularLocation>
        <location evidence="1">Cell membrane</location>
        <topology evidence="1">Multi-pass membrane protein</topology>
    </subcellularLocation>
</comment>
<dbReference type="InterPro" id="IPR045863">
    <property type="entry name" value="CorA_TM1_TM2"/>
</dbReference>
<evidence type="ECO:0000256" key="4">
    <source>
        <dbReference type="ARBA" id="ARBA00022475"/>
    </source>
</evidence>
<dbReference type="Gene3D" id="1.20.58.340">
    <property type="entry name" value="Magnesium transport protein CorA, transmembrane region"/>
    <property type="match status" value="2"/>
</dbReference>